<evidence type="ECO:0000313" key="2">
    <source>
        <dbReference type="EMBL" id="HIR89832.1"/>
    </source>
</evidence>
<dbReference type="Pfam" id="PF18737">
    <property type="entry name" value="HEPN_MAE_28990"/>
    <property type="match status" value="1"/>
</dbReference>
<name>A0A9D1EGB2_9FIRM</name>
<organism evidence="2 3">
    <name type="scientific">Candidatus Fimimorpha faecalis</name>
    <dbReference type="NCBI Taxonomy" id="2840824"/>
    <lineage>
        <taxon>Bacteria</taxon>
        <taxon>Bacillati</taxon>
        <taxon>Bacillota</taxon>
        <taxon>Clostridia</taxon>
        <taxon>Eubacteriales</taxon>
        <taxon>Candidatus Fimimorpha</taxon>
    </lineage>
</organism>
<accession>A0A9D1EGB2</accession>
<comment type="caution">
    <text evidence="2">The sequence shown here is derived from an EMBL/GenBank/DDBJ whole genome shotgun (WGS) entry which is preliminary data.</text>
</comment>
<reference evidence="2" key="2">
    <citation type="journal article" date="2021" name="PeerJ">
        <title>Extensive microbial diversity within the chicken gut microbiome revealed by metagenomics and culture.</title>
        <authorList>
            <person name="Gilroy R."/>
            <person name="Ravi A."/>
            <person name="Getino M."/>
            <person name="Pursley I."/>
            <person name="Horton D.L."/>
            <person name="Alikhan N.F."/>
            <person name="Baker D."/>
            <person name="Gharbi K."/>
            <person name="Hall N."/>
            <person name="Watson M."/>
            <person name="Adriaenssens E.M."/>
            <person name="Foster-Nyarko E."/>
            <person name="Jarju S."/>
            <person name="Secka A."/>
            <person name="Antonio M."/>
            <person name="Oren A."/>
            <person name="Chaudhuri R.R."/>
            <person name="La Ragione R."/>
            <person name="Hildebrand F."/>
            <person name="Pallen M.J."/>
        </authorList>
    </citation>
    <scope>NUCLEOTIDE SEQUENCE</scope>
    <source>
        <strain evidence="2">ChiW13-3771</strain>
    </source>
</reference>
<evidence type="ECO:0000259" key="1">
    <source>
        <dbReference type="Pfam" id="PF18737"/>
    </source>
</evidence>
<gene>
    <name evidence="2" type="ORF">IAC96_12880</name>
</gene>
<protein>
    <recommendedName>
        <fullName evidence="1">MAE-28990/MAE-18760-like HEPN domain-containing protein</fullName>
    </recommendedName>
</protein>
<dbReference type="InterPro" id="IPR040788">
    <property type="entry name" value="HEPN_MAE_28990"/>
</dbReference>
<proteinExistence type="predicted"/>
<reference evidence="2" key="1">
    <citation type="submission" date="2020-10" db="EMBL/GenBank/DDBJ databases">
        <authorList>
            <person name="Gilroy R."/>
        </authorList>
    </citation>
    <scope>NUCLEOTIDE SEQUENCE</scope>
    <source>
        <strain evidence="2">ChiW13-3771</strain>
    </source>
</reference>
<feature type="domain" description="MAE-28990/MAE-18760-like HEPN" evidence="1">
    <location>
        <begin position="9"/>
        <end position="223"/>
    </location>
</feature>
<dbReference type="EMBL" id="DVHN01000184">
    <property type="protein sequence ID" value="HIR89832.1"/>
    <property type="molecule type" value="Genomic_DNA"/>
</dbReference>
<sequence length="229" mass="26882">MRTTIEIYKDRVNEIELYFKALQDLYRTQSCKDKYVFYHDDFLKILKANALIMIYNLVESSITDGILEIYDELKSSGYSYKDVRKEIQDIWFAFKFNQVYDKTAHYNSYKDKAIEIINAILRNEPLEMDRKATDISGNLDANKIRKICKEHGITYKLDSSCKGGQVLEDVKNKRNELAHGTTSFAECGRYYAIDDLEKIKDETKIFLNGILLGMKKYYDEKTFLKVVNE</sequence>
<dbReference type="AlphaFoldDB" id="A0A9D1EGB2"/>
<evidence type="ECO:0000313" key="3">
    <source>
        <dbReference type="Proteomes" id="UP000824201"/>
    </source>
</evidence>
<dbReference type="Proteomes" id="UP000824201">
    <property type="component" value="Unassembled WGS sequence"/>
</dbReference>